<protein>
    <submittedName>
        <fullName evidence="3">Uncharacterized protein</fullName>
    </submittedName>
</protein>
<feature type="compositionally biased region" description="Basic residues" evidence="1">
    <location>
        <begin position="136"/>
        <end position="158"/>
    </location>
</feature>
<dbReference type="EMBL" id="LGSR01000020">
    <property type="protein sequence ID" value="KOS19762.1"/>
    <property type="molecule type" value="Genomic_DNA"/>
</dbReference>
<dbReference type="Proteomes" id="UP000053831">
    <property type="component" value="Unassembled WGS sequence"/>
</dbReference>
<feature type="transmembrane region" description="Helical" evidence="2">
    <location>
        <begin position="59"/>
        <end position="78"/>
    </location>
</feature>
<keyword evidence="4" id="KW-1185">Reference proteome</keyword>
<keyword evidence="2" id="KW-0812">Transmembrane</keyword>
<reference evidence="3 4" key="1">
    <citation type="submission" date="2015-07" db="EMBL/GenBank/DDBJ databases">
        <title>The genome of the fungus Escovopsis weberi, a specialized disease agent of ant agriculture.</title>
        <authorList>
            <person name="de Man T.J."/>
            <person name="Stajich J.E."/>
            <person name="Kubicek C.P."/>
            <person name="Chenthamara K."/>
            <person name="Atanasova L."/>
            <person name="Druzhinina I.S."/>
            <person name="Birnbaum S."/>
            <person name="Barribeau S.M."/>
            <person name="Teiling C."/>
            <person name="Suen G."/>
            <person name="Currie C."/>
            <person name="Gerardo N.M."/>
        </authorList>
    </citation>
    <scope>NUCLEOTIDE SEQUENCE [LARGE SCALE GENOMIC DNA]</scope>
</reference>
<proteinExistence type="predicted"/>
<feature type="transmembrane region" description="Helical" evidence="2">
    <location>
        <begin position="30"/>
        <end position="47"/>
    </location>
</feature>
<evidence type="ECO:0000313" key="3">
    <source>
        <dbReference type="EMBL" id="KOS19762.1"/>
    </source>
</evidence>
<comment type="caution">
    <text evidence="3">The sequence shown here is derived from an EMBL/GenBank/DDBJ whole genome shotgun (WGS) entry which is preliminary data.</text>
</comment>
<name>A0A0M9VUC6_ESCWE</name>
<feature type="transmembrane region" description="Helical" evidence="2">
    <location>
        <begin position="98"/>
        <end position="123"/>
    </location>
</feature>
<dbReference type="OrthoDB" id="4502894at2759"/>
<evidence type="ECO:0000313" key="4">
    <source>
        <dbReference type="Proteomes" id="UP000053831"/>
    </source>
</evidence>
<keyword evidence="2" id="KW-1133">Transmembrane helix</keyword>
<gene>
    <name evidence="3" type="ORF">ESCO_000570</name>
</gene>
<organism evidence="3 4">
    <name type="scientific">Escovopsis weberi</name>
    <dbReference type="NCBI Taxonomy" id="150374"/>
    <lineage>
        <taxon>Eukaryota</taxon>
        <taxon>Fungi</taxon>
        <taxon>Dikarya</taxon>
        <taxon>Ascomycota</taxon>
        <taxon>Pezizomycotina</taxon>
        <taxon>Sordariomycetes</taxon>
        <taxon>Hypocreomycetidae</taxon>
        <taxon>Hypocreales</taxon>
        <taxon>Hypocreaceae</taxon>
        <taxon>Escovopsis</taxon>
    </lineage>
</organism>
<sequence>MPDPSSANASALALASASLARIARIARTLLALPLTRIVAAIARSLLLPLRIAALPLPRLMRILAIPFAPALYLLSYLVDAARRTLSFLASLEPIYTFLGTAAAVGFFAGIALAASSSLIVSLLSIHDDPAPPKNNNHNHNRNRNRNHSQTRRTRPLRQPRHDSDLDEDGTMRNLDIIDWDVDAPAQHHQEHHHHHQPALPAARRKVLGYRTPPAQGRRRFAAGLLSQTIMEEDDDDSDF</sequence>
<accession>A0A0M9VUC6</accession>
<feature type="region of interest" description="Disordered" evidence="1">
    <location>
        <begin position="129"/>
        <end position="169"/>
    </location>
</feature>
<dbReference type="AlphaFoldDB" id="A0A0M9VUC6"/>
<evidence type="ECO:0000256" key="1">
    <source>
        <dbReference type="SAM" id="MobiDB-lite"/>
    </source>
</evidence>
<keyword evidence="2" id="KW-0472">Membrane</keyword>
<evidence type="ECO:0000256" key="2">
    <source>
        <dbReference type="SAM" id="Phobius"/>
    </source>
</evidence>